<evidence type="ECO:0000256" key="2">
    <source>
        <dbReference type="SAM" id="Phobius"/>
    </source>
</evidence>
<dbReference type="Proteomes" id="UP000293360">
    <property type="component" value="Unassembled WGS sequence"/>
</dbReference>
<proteinExistence type="predicted"/>
<keyword evidence="4" id="KW-1185">Reference proteome</keyword>
<feature type="region of interest" description="Disordered" evidence="1">
    <location>
        <begin position="414"/>
        <end position="440"/>
    </location>
</feature>
<name>A0A4Q4TEF5_9PEZI</name>
<dbReference type="PANTHER" id="PTHR42044">
    <property type="entry name" value="DUF676 DOMAIN-CONTAINING PROTEIN-RELATED"/>
    <property type="match status" value="1"/>
</dbReference>
<gene>
    <name evidence="3" type="ORF">DL764_005022</name>
</gene>
<dbReference type="STRING" id="155417.A0A4Q4TEF5"/>
<dbReference type="EMBL" id="QJNU01000250">
    <property type="protein sequence ID" value="RYP03643.1"/>
    <property type="molecule type" value="Genomic_DNA"/>
</dbReference>
<dbReference type="AlphaFoldDB" id="A0A4Q4TEF5"/>
<evidence type="ECO:0000313" key="3">
    <source>
        <dbReference type="EMBL" id="RYP03643.1"/>
    </source>
</evidence>
<evidence type="ECO:0000313" key="4">
    <source>
        <dbReference type="Proteomes" id="UP000293360"/>
    </source>
</evidence>
<evidence type="ECO:0000256" key="1">
    <source>
        <dbReference type="SAM" id="MobiDB-lite"/>
    </source>
</evidence>
<keyword evidence="2" id="KW-0812">Transmembrane</keyword>
<dbReference type="PANTHER" id="PTHR42044:SF2">
    <property type="entry name" value="DUF676 DOMAIN-CONTAINING PROTEIN"/>
    <property type="match status" value="1"/>
</dbReference>
<sequence>MDGISLSFTLPLRDSALGTTPLTYQWPALHLLKKDACHIATAVPQMLSAIAGSVWQQRTNLSWRETWEILIYALASAMELQLLVLILPLWFFTPGIVCVSWMFLQVMLIWLLLRRLNGAEQVFTSATDTPRTEEGETEEDSSGYLLGLPFEIILLYFRRNIQFSTSTSTVLYDLIRVNLLRQKRSGVRVLVHNTGALDMALVLSHLYADLPGTKILKKLEVFTFGAASAEMTAPPEIAAQDDSLEGNRRRNVSYPNVTHFAFENDPFPAIGVYLGIRQRLEGRFIGSIFSMGRCDIPPRRWTLDDYIDTLFPNGDPRAGILGQTCKVNREASEMRGLAALAQSVNDVQLRMRKGSKRLSWTALGAVANKALDRGRSRDHNIAGAFSLEEVRRRGKALQGMRGFENNPLAAAVRGPHRLLPDGGVNSREDHGRDGSGLALK</sequence>
<accession>A0A4Q4TEF5</accession>
<keyword evidence="2" id="KW-0472">Membrane</keyword>
<comment type="caution">
    <text evidence="3">The sequence shown here is derived from an EMBL/GenBank/DDBJ whole genome shotgun (WGS) entry which is preliminary data.</text>
</comment>
<dbReference type="OrthoDB" id="202545at2759"/>
<protein>
    <submittedName>
        <fullName evidence="3">Uncharacterized protein</fullName>
    </submittedName>
</protein>
<organism evidence="3 4">
    <name type="scientific">Monosporascus ibericus</name>
    <dbReference type="NCBI Taxonomy" id="155417"/>
    <lineage>
        <taxon>Eukaryota</taxon>
        <taxon>Fungi</taxon>
        <taxon>Dikarya</taxon>
        <taxon>Ascomycota</taxon>
        <taxon>Pezizomycotina</taxon>
        <taxon>Sordariomycetes</taxon>
        <taxon>Xylariomycetidae</taxon>
        <taxon>Xylariales</taxon>
        <taxon>Xylariales incertae sedis</taxon>
        <taxon>Monosporascus</taxon>
    </lineage>
</organism>
<reference evidence="3 4" key="1">
    <citation type="submission" date="2018-06" db="EMBL/GenBank/DDBJ databases">
        <title>Complete Genomes of Monosporascus.</title>
        <authorList>
            <person name="Robinson A.J."/>
            <person name="Natvig D.O."/>
        </authorList>
    </citation>
    <scope>NUCLEOTIDE SEQUENCE [LARGE SCALE GENOMIC DNA]</scope>
    <source>
        <strain evidence="3 4">CBS 110550</strain>
    </source>
</reference>
<keyword evidence="2" id="KW-1133">Transmembrane helix</keyword>
<feature type="transmembrane region" description="Helical" evidence="2">
    <location>
        <begin position="93"/>
        <end position="113"/>
    </location>
</feature>